<accession>A0ABX0TY83</accession>
<evidence type="ECO:0000256" key="1">
    <source>
        <dbReference type="SAM" id="MobiDB-lite"/>
    </source>
</evidence>
<gene>
    <name evidence="2" type="ORF">FHS31_002977</name>
</gene>
<sequence length="95" mass="10147">MGEAEFVDSRTAPSAGVEDPLTYLSQWIGRQALRSAKFLKGTADAYSNFVGRECLGGTLVRRVRLLDGSGDRGGGLDGRSDEYLTGDVGYEAPSE</sequence>
<proteinExistence type="predicted"/>
<dbReference type="EMBL" id="JAAOZC010000010">
    <property type="protein sequence ID" value="NIJ09345.1"/>
    <property type="molecule type" value="Genomic_DNA"/>
</dbReference>
<protein>
    <submittedName>
        <fullName evidence="2">Uncharacterized protein</fullName>
    </submittedName>
</protein>
<name>A0ABX0TY83_9SPHN</name>
<dbReference type="RefSeq" id="WP_167074886.1">
    <property type="nucleotide sequence ID" value="NZ_JAAOZC010000010.1"/>
</dbReference>
<evidence type="ECO:0000313" key="3">
    <source>
        <dbReference type="Proteomes" id="UP000727456"/>
    </source>
</evidence>
<comment type="caution">
    <text evidence="2">The sequence shown here is derived from an EMBL/GenBank/DDBJ whole genome shotgun (WGS) entry which is preliminary data.</text>
</comment>
<reference evidence="2 3" key="1">
    <citation type="submission" date="2020-03" db="EMBL/GenBank/DDBJ databases">
        <title>Genomic Encyclopedia of Type Strains, Phase III (KMG-III): the genomes of soil and plant-associated and newly described type strains.</title>
        <authorList>
            <person name="Whitman W."/>
        </authorList>
    </citation>
    <scope>NUCLEOTIDE SEQUENCE [LARGE SCALE GENOMIC DNA]</scope>
    <source>
        <strain evidence="2 3">CECT 8804</strain>
    </source>
</reference>
<organism evidence="2 3">
    <name type="scientific">Sphingomonas vulcanisoli</name>
    <dbReference type="NCBI Taxonomy" id="1658060"/>
    <lineage>
        <taxon>Bacteria</taxon>
        <taxon>Pseudomonadati</taxon>
        <taxon>Pseudomonadota</taxon>
        <taxon>Alphaproteobacteria</taxon>
        <taxon>Sphingomonadales</taxon>
        <taxon>Sphingomonadaceae</taxon>
        <taxon>Sphingomonas</taxon>
    </lineage>
</organism>
<dbReference type="Proteomes" id="UP000727456">
    <property type="component" value="Unassembled WGS sequence"/>
</dbReference>
<keyword evidence="3" id="KW-1185">Reference proteome</keyword>
<evidence type="ECO:0000313" key="2">
    <source>
        <dbReference type="EMBL" id="NIJ09345.1"/>
    </source>
</evidence>
<feature type="region of interest" description="Disordered" evidence="1">
    <location>
        <begin position="67"/>
        <end position="95"/>
    </location>
</feature>